<comment type="caution">
    <text evidence="1">The sequence shown here is derived from an EMBL/GenBank/DDBJ whole genome shotgun (WGS) entry which is preliminary data.</text>
</comment>
<dbReference type="EMBL" id="JAVHJO010000001">
    <property type="protein sequence ID" value="KAK6544739.1"/>
    <property type="molecule type" value="Genomic_DNA"/>
</dbReference>
<reference evidence="1 2" key="1">
    <citation type="submission" date="2019-10" db="EMBL/GenBank/DDBJ databases">
        <authorList>
            <person name="Palmer J.M."/>
        </authorList>
    </citation>
    <scope>NUCLEOTIDE SEQUENCE [LARGE SCALE GENOMIC DNA]</scope>
    <source>
        <strain evidence="1 2">TWF694</strain>
    </source>
</reference>
<keyword evidence="2" id="KW-1185">Reference proteome</keyword>
<sequence length="326" mass="37525">MSPTELPNNLHIGYASDFPPELFSNPANWQGFDDCWPKYFDLDDIGISELLCEDPWLRQFQITVVHKEPNSPTMRFIATGHTVPFYWSEPQDNNSLPDGGWNAVRSLAMKQYYFRNKMPEKIDGFKECSPPDIPDETTWDVKYNDHTEPNVLCAMSICILPEFRKLGLAERIIGLMRDKCIAERYEAFVAPVRPTRKTDFKEMEMSTYLQMGRNGQLGGDHYGTTLRSEDIFDPWIRKHVSIGGVPVKIANNSMVFRGNAEAWDGCADKPGMCGKARREGKVQRNKHNNEEYVNIYDVPGTLGPVRYYPRTDEGVYREANVWIRHI</sequence>
<dbReference type="Gene3D" id="3.40.630.30">
    <property type="match status" value="1"/>
</dbReference>
<evidence type="ECO:0000313" key="2">
    <source>
        <dbReference type="Proteomes" id="UP001365542"/>
    </source>
</evidence>
<name>A0AAV9XU42_9PEZI</name>
<protein>
    <recommendedName>
        <fullName evidence="3">N-acetyltransferase domain-containing protein</fullName>
    </recommendedName>
</protein>
<proteinExistence type="predicted"/>
<dbReference type="AlphaFoldDB" id="A0AAV9XU42"/>
<evidence type="ECO:0000313" key="1">
    <source>
        <dbReference type="EMBL" id="KAK6544739.1"/>
    </source>
</evidence>
<gene>
    <name evidence="1" type="ORF">TWF694_001424</name>
</gene>
<evidence type="ECO:0008006" key="3">
    <source>
        <dbReference type="Google" id="ProtNLM"/>
    </source>
</evidence>
<dbReference type="Proteomes" id="UP001365542">
    <property type="component" value="Unassembled WGS sequence"/>
</dbReference>
<organism evidence="1 2">
    <name type="scientific">Orbilia ellipsospora</name>
    <dbReference type="NCBI Taxonomy" id="2528407"/>
    <lineage>
        <taxon>Eukaryota</taxon>
        <taxon>Fungi</taxon>
        <taxon>Dikarya</taxon>
        <taxon>Ascomycota</taxon>
        <taxon>Pezizomycotina</taxon>
        <taxon>Orbiliomycetes</taxon>
        <taxon>Orbiliales</taxon>
        <taxon>Orbiliaceae</taxon>
        <taxon>Orbilia</taxon>
    </lineage>
</organism>
<accession>A0AAV9XU42</accession>